<dbReference type="Proteomes" id="UP000288972">
    <property type="component" value="Chromosome"/>
</dbReference>
<dbReference type="AlphaFoldDB" id="A0AAE6C917"/>
<sequence>MTDKWPPYEVADQAVVHALGVMNINYVRFERTHVWMLAATGNLSEQQAIVFSARTNPSERANFIDMFFARREWPEAAGLAIRHYIAAMRIITGNRNSLIHGNIVTSFGSEPAIFSLNRQGTMTMFRSSLADIRRVADDAEIYFQFGLSLANYIATEIHAAARQAGMLVVSNCPALPALPLPIRPTS</sequence>
<dbReference type="RefSeq" id="WP_128951955.1">
    <property type="nucleotide sequence ID" value="NZ_CP030053.1"/>
</dbReference>
<gene>
    <name evidence="2" type="ORF">EAS56_14065</name>
    <name evidence="1" type="ORF">XH91_18910</name>
</gene>
<reference evidence="1 3" key="1">
    <citation type="submission" date="2018-06" db="EMBL/GenBank/DDBJ databases">
        <title>Comparative genomics of rhizobia nodulating Arachis hypogaea in China.</title>
        <authorList>
            <person name="Li Y."/>
        </authorList>
    </citation>
    <scope>NUCLEOTIDE SEQUENCE [LARGE SCALE GENOMIC DNA]</scope>
    <source>
        <strain evidence="1 3">CCBAU 51670</strain>
    </source>
</reference>
<evidence type="ECO:0000313" key="3">
    <source>
        <dbReference type="Proteomes" id="UP000288972"/>
    </source>
</evidence>
<evidence type="ECO:0000313" key="2">
    <source>
        <dbReference type="EMBL" id="RXH13717.1"/>
    </source>
</evidence>
<accession>A0AAE6C917</accession>
<proteinExistence type="predicted"/>
<evidence type="ECO:0000313" key="1">
    <source>
        <dbReference type="EMBL" id="QAU47216.1"/>
    </source>
</evidence>
<dbReference type="Proteomes" id="UP000290401">
    <property type="component" value="Unassembled WGS sequence"/>
</dbReference>
<dbReference type="KEGG" id="bgz:XH91_18910"/>
<reference evidence="2 4" key="2">
    <citation type="submission" date="2018-10" db="EMBL/GenBank/DDBJ databases">
        <title>Bradyrhizobium sp. nov., effective nodules isolated from peanut in China.</title>
        <authorList>
            <person name="Li Y."/>
        </authorList>
    </citation>
    <scope>NUCLEOTIDE SEQUENCE [LARGE SCALE GENOMIC DNA]</scope>
    <source>
        <strain evidence="2 4">CCBAU 53426</strain>
    </source>
</reference>
<name>A0AAE6C917_9BRAD</name>
<keyword evidence="4" id="KW-1185">Reference proteome</keyword>
<dbReference type="EMBL" id="RDQZ01000009">
    <property type="protein sequence ID" value="RXH13717.1"/>
    <property type="molecule type" value="Genomic_DNA"/>
</dbReference>
<organism evidence="1 3">
    <name type="scientific">Bradyrhizobium guangzhouense</name>
    <dbReference type="NCBI Taxonomy" id="1325095"/>
    <lineage>
        <taxon>Bacteria</taxon>
        <taxon>Pseudomonadati</taxon>
        <taxon>Pseudomonadota</taxon>
        <taxon>Alphaproteobacteria</taxon>
        <taxon>Hyphomicrobiales</taxon>
        <taxon>Nitrobacteraceae</taxon>
        <taxon>Bradyrhizobium</taxon>
    </lineage>
</organism>
<dbReference type="EMBL" id="CP030053">
    <property type="protein sequence ID" value="QAU47216.1"/>
    <property type="molecule type" value="Genomic_DNA"/>
</dbReference>
<protein>
    <submittedName>
        <fullName evidence="1">Uncharacterized protein</fullName>
    </submittedName>
</protein>
<evidence type="ECO:0000313" key="4">
    <source>
        <dbReference type="Proteomes" id="UP000290401"/>
    </source>
</evidence>